<reference evidence="1" key="1">
    <citation type="submission" date="2019-08" db="EMBL/GenBank/DDBJ databases">
        <authorList>
            <person name="Kucharzyk K."/>
            <person name="Murdoch R.W."/>
            <person name="Higgins S."/>
            <person name="Loffler F."/>
        </authorList>
    </citation>
    <scope>NUCLEOTIDE SEQUENCE</scope>
</reference>
<organism evidence="1">
    <name type="scientific">bioreactor metagenome</name>
    <dbReference type="NCBI Taxonomy" id="1076179"/>
    <lineage>
        <taxon>unclassified sequences</taxon>
        <taxon>metagenomes</taxon>
        <taxon>ecological metagenomes</taxon>
    </lineage>
</organism>
<accession>A0A645G460</accession>
<protein>
    <submittedName>
        <fullName evidence="1">Uncharacterized protein</fullName>
    </submittedName>
</protein>
<comment type="caution">
    <text evidence="1">The sequence shown here is derived from an EMBL/GenBank/DDBJ whole genome shotgun (WGS) entry which is preliminary data.</text>
</comment>
<evidence type="ECO:0000313" key="1">
    <source>
        <dbReference type="EMBL" id="MPN20732.1"/>
    </source>
</evidence>
<name>A0A645G460_9ZZZZ</name>
<dbReference type="EMBL" id="VSSQ01068565">
    <property type="protein sequence ID" value="MPN20732.1"/>
    <property type="molecule type" value="Genomic_DNA"/>
</dbReference>
<gene>
    <name evidence="1" type="ORF">SDC9_168111</name>
</gene>
<sequence length="83" mass="9012">MNLTLPIHQHHFLDPITHSAVTDGVQPGGIGGDHSPDGRRAMAAWDHRQEQPILAKGSIEQVQGNAGINHHFFGLNFTSTDLP</sequence>
<proteinExistence type="predicted"/>
<dbReference type="AlphaFoldDB" id="A0A645G460"/>